<dbReference type="GO" id="GO:0016758">
    <property type="term" value="F:hexosyltransferase activity"/>
    <property type="evidence" value="ECO:0007669"/>
    <property type="project" value="UniProtKB-ARBA"/>
</dbReference>
<gene>
    <name evidence="2" type="ORF">FK004_09095</name>
</gene>
<evidence type="ECO:0000313" key="2">
    <source>
        <dbReference type="EMBL" id="AWG25383.1"/>
    </source>
</evidence>
<protein>
    <recommendedName>
        <fullName evidence="1">Glycosyltransferase 2-like domain-containing protein</fullName>
    </recommendedName>
</protein>
<dbReference type="PANTHER" id="PTHR22916:SF3">
    <property type="entry name" value="UDP-GLCNAC:BETAGAL BETA-1,3-N-ACETYLGLUCOSAMINYLTRANSFERASE-LIKE PROTEIN 1"/>
    <property type="match status" value="1"/>
</dbReference>
<evidence type="ECO:0000259" key="1">
    <source>
        <dbReference type="Pfam" id="PF00535"/>
    </source>
</evidence>
<dbReference type="EMBL" id="CP020919">
    <property type="protein sequence ID" value="AWG25383.1"/>
    <property type="molecule type" value="Genomic_DNA"/>
</dbReference>
<dbReference type="AlphaFoldDB" id="A0A2S1LNQ2"/>
<feature type="domain" description="Glycosyltransferase 2-like" evidence="1">
    <location>
        <begin position="4"/>
        <end position="131"/>
    </location>
</feature>
<dbReference type="Proteomes" id="UP000244677">
    <property type="component" value="Chromosome"/>
</dbReference>
<proteinExistence type="predicted"/>
<evidence type="ECO:0000313" key="3">
    <source>
        <dbReference type="Proteomes" id="UP000244677"/>
    </source>
</evidence>
<dbReference type="PANTHER" id="PTHR22916">
    <property type="entry name" value="GLYCOSYLTRANSFERASE"/>
    <property type="match status" value="1"/>
</dbReference>
<dbReference type="RefSeq" id="WP_108736980.1">
    <property type="nucleotide sequence ID" value="NZ_CP020919.1"/>
</dbReference>
<dbReference type="KEGG" id="fki:FK004_09095"/>
<dbReference type="OrthoDB" id="1374586at2"/>
<name>A0A2S1LNQ2_9FLAO</name>
<keyword evidence="3" id="KW-1185">Reference proteome</keyword>
<organism evidence="2 3">
    <name type="scientific">Flavobacterium kingsejongi</name>
    <dbReference type="NCBI Taxonomy" id="1678728"/>
    <lineage>
        <taxon>Bacteria</taxon>
        <taxon>Pseudomonadati</taxon>
        <taxon>Bacteroidota</taxon>
        <taxon>Flavobacteriia</taxon>
        <taxon>Flavobacteriales</taxon>
        <taxon>Flavobacteriaceae</taxon>
        <taxon>Flavobacterium</taxon>
    </lineage>
</organism>
<reference evidence="2 3" key="1">
    <citation type="submission" date="2017-04" db="EMBL/GenBank/DDBJ databases">
        <title>Complete genome sequence of Flavobacterium kingsejong AJ004.</title>
        <authorList>
            <person name="Lee P.C."/>
        </authorList>
    </citation>
    <scope>NUCLEOTIDE SEQUENCE [LARGE SCALE GENOMIC DNA]</scope>
    <source>
        <strain evidence="2 3">AJ004</strain>
    </source>
</reference>
<accession>A0A2S1LNQ2</accession>
<sequence length="302" mass="35814">MLAIIIPYYKLRFFEATLLSLARQTNKAFNIYIGNDASPEDPSFVLDKYTNELRIQYHYFEDNLGAISLTKQWERCLQMISDEDWVMFLGDDDMVDENCVDEFYKSVAKVEQLNINVIRFATRVINEKNEKLQEIYHYPVIEKSTDFLMRRLAGETRSSLSQYIFRKSVVSEVGFVDFPLAWHSDDLAVLEFSNFDSIYSLNSAIVYFRKSGINITSKNDNLRAKNTASFEYYYYLLKHKSRYFDRIKKDILYQKIEKAFLNDKKNSAFWLALTKLYCCNLMFYRYLMLLISAVKSFLNRKK</sequence>
<dbReference type="Gene3D" id="3.90.550.10">
    <property type="entry name" value="Spore Coat Polysaccharide Biosynthesis Protein SpsA, Chain A"/>
    <property type="match status" value="1"/>
</dbReference>
<dbReference type="SUPFAM" id="SSF53448">
    <property type="entry name" value="Nucleotide-diphospho-sugar transferases"/>
    <property type="match status" value="1"/>
</dbReference>
<dbReference type="CDD" id="cd00761">
    <property type="entry name" value="Glyco_tranf_GTA_type"/>
    <property type="match status" value="1"/>
</dbReference>
<dbReference type="Pfam" id="PF00535">
    <property type="entry name" value="Glycos_transf_2"/>
    <property type="match status" value="1"/>
</dbReference>
<dbReference type="InterPro" id="IPR029044">
    <property type="entry name" value="Nucleotide-diphossugar_trans"/>
</dbReference>
<dbReference type="InterPro" id="IPR001173">
    <property type="entry name" value="Glyco_trans_2-like"/>
</dbReference>